<sequence length="172" mass="20109">MLCDSCGKNEANFHYTKIVDGGIEEKHLCEKCASDNYDFDFDKPFSMNKFFTGLIDSIQETQRDYTEMKCGYCGQTYSEFKRNGKFGCIQCYETFKDKLNPLIRGLHGHNIHRGKIPKGSNERIFLKREEDNLKIQLEKAVKEEEFEKAAIIRDKLRELKIKLDSYGSDKYD</sequence>
<dbReference type="Gene3D" id="4.10.860.10">
    <property type="entry name" value="UVR domain"/>
    <property type="match status" value="1"/>
</dbReference>
<evidence type="ECO:0000313" key="2">
    <source>
        <dbReference type="EMBL" id="MBC8591620.1"/>
    </source>
</evidence>
<proteinExistence type="predicted"/>
<dbReference type="GO" id="GO:0008270">
    <property type="term" value="F:zinc ion binding"/>
    <property type="evidence" value="ECO:0007669"/>
    <property type="project" value="TreeGrafter"/>
</dbReference>
<accession>A0A926F065</accession>
<dbReference type="InterPro" id="IPR036876">
    <property type="entry name" value="UVR_dom_sf"/>
</dbReference>
<dbReference type="Proteomes" id="UP000601522">
    <property type="component" value="Unassembled WGS sequence"/>
</dbReference>
<dbReference type="InterPro" id="IPR025542">
    <property type="entry name" value="YacH"/>
</dbReference>
<keyword evidence="3" id="KW-1185">Reference proteome</keyword>
<reference evidence="2 3" key="1">
    <citation type="submission" date="2020-08" db="EMBL/GenBank/DDBJ databases">
        <title>Genome public.</title>
        <authorList>
            <person name="Liu C."/>
            <person name="Sun Q."/>
        </authorList>
    </citation>
    <scope>NUCLEOTIDE SEQUENCE [LARGE SCALE GENOMIC DNA]</scope>
    <source>
        <strain evidence="2 3">NSJ-26</strain>
    </source>
</reference>
<protein>
    <submittedName>
        <fullName evidence="2">UvrB/UvrC motif-containing protein</fullName>
    </submittedName>
</protein>
<dbReference type="GO" id="GO:1990169">
    <property type="term" value="P:stress response to copper ion"/>
    <property type="evidence" value="ECO:0007669"/>
    <property type="project" value="TreeGrafter"/>
</dbReference>
<evidence type="ECO:0000259" key="1">
    <source>
        <dbReference type="PROSITE" id="PS50151"/>
    </source>
</evidence>
<dbReference type="SUPFAM" id="SSF46600">
    <property type="entry name" value="C-terminal UvrC-binding domain of UvrB"/>
    <property type="match status" value="1"/>
</dbReference>
<dbReference type="GO" id="GO:0050897">
    <property type="term" value="F:cobalt ion binding"/>
    <property type="evidence" value="ECO:0007669"/>
    <property type="project" value="TreeGrafter"/>
</dbReference>
<evidence type="ECO:0000313" key="3">
    <source>
        <dbReference type="Proteomes" id="UP000601522"/>
    </source>
</evidence>
<gene>
    <name evidence="2" type="ORF">H8689_10905</name>
</gene>
<dbReference type="PIRSF" id="PIRSF015034">
    <property type="entry name" value="YacH"/>
    <property type="match status" value="1"/>
</dbReference>
<dbReference type="PANTHER" id="PTHR38430">
    <property type="entry name" value="PROTEIN-ARGININE KINASE ACTIVATOR PROTEIN"/>
    <property type="match status" value="1"/>
</dbReference>
<organism evidence="2 3">
    <name type="scientific">Wansuia hejianensis</name>
    <dbReference type="NCBI Taxonomy" id="2763667"/>
    <lineage>
        <taxon>Bacteria</taxon>
        <taxon>Bacillati</taxon>
        <taxon>Bacillota</taxon>
        <taxon>Clostridia</taxon>
        <taxon>Lachnospirales</taxon>
        <taxon>Lachnospiraceae</taxon>
        <taxon>Wansuia</taxon>
    </lineage>
</organism>
<dbReference type="PROSITE" id="PS50151">
    <property type="entry name" value="UVR"/>
    <property type="match status" value="1"/>
</dbReference>
<dbReference type="PANTHER" id="PTHR38430:SF1">
    <property type="entry name" value="PROTEIN-ARGININE KINASE ACTIVATOR PROTEIN"/>
    <property type="match status" value="1"/>
</dbReference>
<dbReference type="GO" id="GO:0005507">
    <property type="term" value="F:copper ion binding"/>
    <property type="evidence" value="ECO:0007669"/>
    <property type="project" value="TreeGrafter"/>
</dbReference>
<comment type="caution">
    <text evidence="2">The sequence shown here is derived from an EMBL/GenBank/DDBJ whole genome shotgun (WGS) entry which is preliminary data.</text>
</comment>
<dbReference type="RefSeq" id="WP_249324477.1">
    <property type="nucleotide sequence ID" value="NZ_JACRTK010000004.1"/>
</dbReference>
<dbReference type="EMBL" id="JACRTK010000004">
    <property type="protein sequence ID" value="MBC8591620.1"/>
    <property type="molecule type" value="Genomic_DNA"/>
</dbReference>
<feature type="domain" description="UVR" evidence="1">
    <location>
        <begin position="127"/>
        <end position="162"/>
    </location>
</feature>
<dbReference type="GO" id="GO:1990170">
    <property type="term" value="P:stress response to cadmium ion"/>
    <property type="evidence" value="ECO:0007669"/>
    <property type="project" value="TreeGrafter"/>
</dbReference>
<dbReference type="AlphaFoldDB" id="A0A926F065"/>
<dbReference type="InterPro" id="IPR001943">
    <property type="entry name" value="UVR_dom"/>
</dbReference>
<dbReference type="GO" id="GO:0046870">
    <property type="term" value="F:cadmium ion binding"/>
    <property type="evidence" value="ECO:0007669"/>
    <property type="project" value="TreeGrafter"/>
</dbReference>
<dbReference type="Pfam" id="PF02151">
    <property type="entry name" value="UVR"/>
    <property type="match status" value="1"/>
</dbReference>
<name>A0A926F065_9FIRM</name>